<sequence>MNLLHEWSNFNILNSISFFFNPLLERIAIIFLTNFILFYLVLKIVKYFFTIRSIKNKAKSLTAKYFFNVTFIISEFIVILILQIILLQIYASKTDTSIYLSTILVIQFFIAIIFLINKQFLNYTLKLVMLVLFSLLFSFLITKKLWNCFYHINNNHILALWLIKNISIVFIITFFYLFDLKTTFLHDFASQILNFLILISNFENGSADLKILDRSLFFKIILKIIKVLCLLDLFFLIKTAKKTMKNLWQINDDNSIQLVSLLLLLNNIRFFNISEKNGLENLPNKFLRNEINGWRWILQE</sequence>
<reference evidence="2 3" key="1">
    <citation type="journal article" date="2015" name="Genome Announc.">
        <title>Complete Genome Sequence of Spiroplasma kunkelii Strain CR2-3x, Causal Agent of Corn Stunt Disease in Zea mays L.</title>
        <authorList>
            <person name="Davis R.E."/>
            <person name="Shao J."/>
            <person name="Dally E.L."/>
            <person name="Zhao Y."/>
            <person name="Gasparich G.E."/>
            <person name="Gaynor B.J."/>
            <person name="Athey J.C."/>
            <person name="Harrison N.A."/>
            <person name="Donofrio N."/>
        </authorList>
    </citation>
    <scope>NUCLEOTIDE SEQUENCE [LARGE SCALE GENOMIC DNA]</scope>
    <source>
        <strain evidence="2 3">CR2-3x</strain>
    </source>
</reference>
<feature type="transmembrane region" description="Helical" evidence="1">
    <location>
        <begin position="217"/>
        <end position="237"/>
    </location>
</feature>
<feature type="transmembrane region" description="Helical" evidence="1">
    <location>
        <begin position="184"/>
        <end position="202"/>
    </location>
</feature>
<dbReference type="Proteomes" id="UP000062963">
    <property type="component" value="Chromosome"/>
</dbReference>
<protein>
    <recommendedName>
        <fullName evidence="4">Transmembrane protein</fullName>
    </recommendedName>
</protein>
<dbReference type="RefSeq" id="WP_053390666.1">
    <property type="nucleotide sequence ID" value="NZ_CP010899.1"/>
</dbReference>
<evidence type="ECO:0000256" key="1">
    <source>
        <dbReference type="SAM" id="Phobius"/>
    </source>
</evidence>
<evidence type="ECO:0000313" key="2">
    <source>
        <dbReference type="EMBL" id="ALA97362.1"/>
    </source>
</evidence>
<feature type="transmembrane region" description="Helical" evidence="1">
    <location>
        <begin position="27"/>
        <end position="45"/>
    </location>
</feature>
<feature type="transmembrane region" description="Helical" evidence="1">
    <location>
        <begin position="65"/>
        <end position="91"/>
    </location>
</feature>
<dbReference type="EMBL" id="CP010899">
    <property type="protein sequence ID" value="ALA97362.1"/>
    <property type="molecule type" value="Genomic_DNA"/>
</dbReference>
<keyword evidence="1" id="KW-0812">Transmembrane</keyword>
<dbReference type="STRING" id="273035.SKUN_00459"/>
<accession>A0A0K2JG23</accession>
<evidence type="ECO:0000313" key="3">
    <source>
        <dbReference type="Proteomes" id="UP000062963"/>
    </source>
</evidence>
<organism evidence="2 3">
    <name type="scientific">Spiroplasma kunkelii CR2-3x</name>
    <dbReference type="NCBI Taxonomy" id="273035"/>
    <lineage>
        <taxon>Bacteria</taxon>
        <taxon>Bacillati</taxon>
        <taxon>Mycoplasmatota</taxon>
        <taxon>Mollicutes</taxon>
        <taxon>Entomoplasmatales</taxon>
        <taxon>Spiroplasmataceae</taxon>
        <taxon>Spiroplasma</taxon>
    </lineage>
</organism>
<feature type="transmembrane region" description="Helical" evidence="1">
    <location>
        <begin position="158"/>
        <end position="177"/>
    </location>
</feature>
<keyword evidence="3" id="KW-1185">Reference proteome</keyword>
<name>A0A0K2JG23_SPIKU</name>
<dbReference type="KEGG" id="skn:SKUN_00459"/>
<keyword evidence="1" id="KW-0472">Membrane</keyword>
<keyword evidence="1" id="KW-1133">Transmembrane helix</keyword>
<dbReference type="AlphaFoldDB" id="A0A0K2JG23"/>
<dbReference type="PATRIC" id="fig|273035.7.peg.539"/>
<gene>
    <name evidence="2" type="ORF">SKUN_00459</name>
</gene>
<dbReference type="OrthoDB" id="390330at2"/>
<feature type="transmembrane region" description="Helical" evidence="1">
    <location>
        <begin position="127"/>
        <end position="146"/>
    </location>
</feature>
<proteinExistence type="predicted"/>
<feature type="transmembrane region" description="Helical" evidence="1">
    <location>
        <begin position="97"/>
        <end position="115"/>
    </location>
</feature>
<evidence type="ECO:0008006" key="4">
    <source>
        <dbReference type="Google" id="ProtNLM"/>
    </source>
</evidence>